<dbReference type="AlphaFoldDB" id="A0A176S6C8"/>
<evidence type="ECO:0000256" key="1">
    <source>
        <dbReference type="ARBA" id="ARBA00022801"/>
    </source>
</evidence>
<dbReference type="Proteomes" id="UP000076962">
    <property type="component" value="Unassembled WGS sequence"/>
</dbReference>
<dbReference type="InterPro" id="IPR050114">
    <property type="entry name" value="UPF0173_UPF0282_UlaG_hydrolase"/>
</dbReference>
<dbReference type="Gene3D" id="3.60.15.10">
    <property type="entry name" value="Ribonuclease Z/Hydroxyacylglutathione hydrolase-like"/>
    <property type="match status" value="1"/>
</dbReference>
<dbReference type="SUPFAM" id="SSF56281">
    <property type="entry name" value="Metallo-hydrolase/oxidoreductase"/>
    <property type="match status" value="1"/>
</dbReference>
<dbReference type="GO" id="GO:0016787">
    <property type="term" value="F:hydrolase activity"/>
    <property type="evidence" value="ECO:0007669"/>
    <property type="project" value="UniProtKB-KW"/>
</dbReference>
<name>A0A176S6C8_9GAMM</name>
<keyword evidence="1 3" id="KW-0378">Hydrolase</keyword>
<evidence type="ECO:0000259" key="2">
    <source>
        <dbReference type="Pfam" id="PF12706"/>
    </source>
</evidence>
<reference evidence="3 4" key="1">
    <citation type="submission" date="2016-05" db="EMBL/GenBank/DDBJ databases">
        <title>Single-cell genome of chain-forming Candidatus Thiomargarita nelsonii and comparison to other large sulfur-oxidizing bacteria.</title>
        <authorList>
            <person name="Winkel M."/>
            <person name="Salman V."/>
            <person name="Woyke T."/>
            <person name="Schulz-Vogt H."/>
            <person name="Richter M."/>
            <person name="Flood B."/>
            <person name="Bailey J."/>
            <person name="Amann R."/>
            <person name="Mussmann M."/>
        </authorList>
    </citation>
    <scope>NUCLEOTIDE SEQUENCE [LARGE SCALE GENOMIC DNA]</scope>
    <source>
        <strain evidence="3 4">THI036</strain>
    </source>
</reference>
<dbReference type="InterPro" id="IPR001279">
    <property type="entry name" value="Metallo-B-lactamas"/>
</dbReference>
<evidence type="ECO:0000313" key="4">
    <source>
        <dbReference type="Proteomes" id="UP000076962"/>
    </source>
</evidence>
<keyword evidence="4" id="KW-1185">Reference proteome</keyword>
<dbReference type="EMBL" id="LUTY01000323">
    <property type="protein sequence ID" value="OAD23517.1"/>
    <property type="molecule type" value="Genomic_DNA"/>
</dbReference>
<feature type="non-terminal residue" evidence="3">
    <location>
        <position position="152"/>
    </location>
</feature>
<dbReference type="PANTHER" id="PTHR43546:SF9">
    <property type="entry name" value="L-ASCORBATE-6-PHOSPHATE LACTONASE ULAG-RELATED"/>
    <property type="match status" value="1"/>
</dbReference>
<comment type="caution">
    <text evidence="3">The sequence shown here is derived from an EMBL/GenBank/DDBJ whole genome shotgun (WGS) entry which is preliminary data.</text>
</comment>
<accession>A0A176S6C8</accession>
<protein>
    <submittedName>
        <fullName evidence="3">Zn-dependent hydrolase of the beta-lactamase fold-like protein</fullName>
    </submittedName>
</protein>
<gene>
    <name evidence="3" type="ORF">THIOM_000653</name>
</gene>
<feature type="domain" description="Metallo-beta-lactamase" evidence="2">
    <location>
        <begin position="30"/>
        <end position="121"/>
    </location>
</feature>
<dbReference type="Pfam" id="PF12706">
    <property type="entry name" value="Lactamase_B_2"/>
    <property type="match status" value="1"/>
</dbReference>
<proteinExistence type="predicted"/>
<organism evidence="3 4">
    <name type="scientific">Candidatus Thiomargarita nelsonii</name>
    <dbReference type="NCBI Taxonomy" id="1003181"/>
    <lineage>
        <taxon>Bacteria</taxon>
        <taxon>Pseudomonadati</taxon>
        <taxon>Pseudomonadota</taxon>
        <taxon>Gammaproteobacteria</taxon>
        <taxon>Thiotrichales</taxon>
        <taxon>Thiotrichaceae</taxon>
        <taxon>Thiomargarita</taxon>
    </lineage>
</organism>
<sequence length="152" mass="16954">MFNSLQKFCDVTPLGQVGFRLSFGDIIAYIDPYLSNSVQQLDNDAVRLMPVLIAPDEVQDADYVFITHEHADHCDAQTLLPLSKASPNCQFICPNSVSNTLIDWGISENRIMRATPANKLKFLTTLFSRKARTVSPIQLKDLTVHIVPSAHP</sequence>
<dbReference type="PANTHER" id="PTHR43546">
    <property type="entry name" value="UPF0173 METAL-DEPENDENT HYDROLASE MJ1163-RELATED"/>
    <property type="match status" value="1"/>
</dbReference>
<evidence type="ECO:0000313" key="3">
    <source>
        <dbReference type="EMBL" id="OAD23517.1"/>
    </source>
</evidence>
<dbReference type="InterPro" id="IPR036866">
    <property type="entry name" value="RibonucZ/Hydroxyglut_hydro"/>
</dbReference>